<evidence type="ECO:0000256" key="3">
    <source>
        <dbReference type="ARBA" id="ARBA00022723"/>
    </source>
</evidence>
<comment type="cofactor">
    <cofactor evidence="6">
        <name>Mg(2+)</name>
        <dbReference type="ChEBI" id="CHEBI:18420"/>
    </cofactor>
</comment>
<comment type="function">
    <text evidence="6">Toxic component of a toxin-antitoxin (TA) system. An RNase.</text>
</comment>
<keyword evidence="3 6" id="KW-0479">Metal-binding</keyword>
<dbReference type="KEGG" id="eke:EK0264_16465"/>
<dbReference type="GO" id="GO:0000287">
    <property type="term" value="F:magnesium ion binding"/>
    <property type="evidence" value="ECO:0007669"/>
    <property type="project" value="UniProtKB-UniRule"/>
</dbReference>
<evidence type="ECO:0000256" key="4">
    <source>
        <dbReference type="ARBA" id="ARBA00022801"/>
    </source>
</evidence>
<keyword evidence="6" id="KW-0800">Toxin</keyword>
<dbReference type="RefSeq" id="WP_159546855.1">
    <property type="nucleotide sequence ID" value="NZ_CP047156.1"/>
</dbReference>
<keyword evidence="5 6" id="KW-0460">Magnesium</keyword>
<comment type="similarity">
    <text evidence="6">Belongs to the PINc/VapC protein family.</text>
</comment>
<dbReference type="GO" id="GO:0016788">
    <property type="term" value="F:hydrolase activity, acting on ester bonds"/>
    <property type="evidence" value="ECO:0007669"/>
    <property type="project" value="InterPro"/>
</dbReference>
<proteinExistence type="inferred from homology"/>
<dbReference type="SUPFAM" id="SSF88723">
    <property type="entry name" value="PIN domain-like"/>
    <property type="match status" value="1"/>
</dbReference>
<dbReference type="AlphaFoldDB" id="A0A7L4YRH0"/>
<accession>A0A7L4YRH0</accession>
<dbReference type="NCBIfam" id="TIGR00028">
    <property type="entry name" value="Mtu_PIN_fam"/>
    <property type="match status" value="1"/>
</dbReference>
<feature type="domain" description="PIN" evidence="7">
    <location>
        <begin position="3"/>
        <end position="132"/>
    </location>
</feature>
<dbReference type="GO" id="GO:0090729">
    <property type="term" value="F:toxin activity"/>
    <property type="evidence" value="ECO:0007669"/>
    <property type="project" value="UniProtKB-KW"/>
</dbReference>
<dbReference type="EC" id="3.1.-.-" evidence="6"/>
<evidence type="ECO:0000256" key="6">
    <source>
        <dbReference type="HAMAP-Rule" id="MF_00265"/>
    </source>
</evidence>
<sequence>MKVVDANVLLYAVNSDASHHDASRAWLDKSLNGADTVGFSWLAMTAFLRLVTKVGLFPNAMSVDEALDQVRDWLDAPGAQVVEPTQQHLAVLQRLLTAVGAGGNLVSDAHLAAIALEHRAGVVSYDADFARFGVSWARPDDLL</sequence>
<dbReference type="InterPro" id="IPR002716">
    <property type="entry name" value="PIN_dom"/>
</dbReference>
<keyword evidence="9" id="KW-1185">Reference proteome</keyword>
<dbReference type="InterPro" id="IPR022907">
    <property type="entry name" value="VapC_family"/>
</dbReference>
<keyword evidence="2 6" id="KW-0540">Nuclease</keyword>
<feature type="binding site" evidence="6">
    <location>
        <position position="108"/>
    </location>
    <ligand>
        <name>Mg(2+)</name>
        <dbReference type="ChEBI" id="CHEBI:18420"/>
    </ligand>
</feature>
<protein>
    <recommendedName>
        <fullName evidence="6">Ribonuclease VapC</fullName>
        <shortName evidence="6">RNase VapC</shortName>
        <ecNumber evidence="6">3.1.-.-</ecNumber>
    </recommendedName>
    <alternativeName>
        <fullName evidence="6">Toxin VapC</fullName>
    </alternativeName>
</protein>
<dbReference type="GO" id="GO:0045926">
    <property type="term" value="P:negative regulation of growth"/>
    <property type="evidence" value="ECO:0007669"/>
    <property type="project" value="UniProtKB-ARBA"/>
</dbReference>
<keyword evidence="1 6" id="KW-1277">Toxin-antitoxin system</keyword>
<evidence type="ECO:0000256" key="2">
    <source>
        <dbReference type="ARBA" id="ARBA00022722"/>
    </source>
</evidence>
<dbReference type="GO" id="GO:0004540">
    <property type="term" value="F:RNA nuclease activity"/>
    <property type="evidence" value="ECO:0007669"/>
    <property type="project" value="InterPro"/>
</dbReference>
<dbReference type="EMBL" id="CP047156">
    <property type="protein sequence ID" value="QHC01720.1"/>
    <property type="molecule type" value="Genomic_DNA"/>
</dbReference>
<gene>
    <name evidence="6" type="primary">vapC</name>
    <name evidence="8" type="ORF">EK0264_16465</name>
</gene>
<dbReference type="Proteomes" id="UP000463857">
    <property type="component" value="Chromosome"/>
</dbReference>
<evidence type="ECO:0000256" key="1">
    <source>
        <dbReference type="ARBA" id="ARBA00022649"/>
    </source>
</evidence>
<dbReference type="InterPro" id="IPR029060">
    <property type="entry name" value="PIN-like_dom_sf"/>
</dbReference>
<organism evidence="8 9">
    <name type="scientific">Epidermidibacterium keratini</name>
    <dbReference type="NCBI Taxonomy" id="1891644"/>
    <lineage>
        <taxon>Bacteria</taxon>
        <taxon>Bacillati</taxon>
        <taxon>Actinomycetota</taxon>
        <taxon>Actinomycetes</taxon>
        <taxon>Sporichthyales</taxon>
        <taxon>Sporichthyaceae</taxon>
        <taxon>Epidermidibacterium</taxon>
    </lineage>
</organism>
<name>A0A7L4YRH0_9ACTN</name>
<dbReference type="Pfam" id="PF01850">
    <property type="entry name" value="PIN"/>
    <property type="match status" value="1"/>
</dbReference>
<dbReference type="HAMAP" id="MF_00265">
    <property type="entry name" value="VapC_Nob1"/>
    <property type="match status" value="1"/>
</dbReference>
<dbReference type="CDD" id="cd18678">
    <property type="entry name" value="PIN_MtVapC25_VapC33-like"/>
    <property type="match status" value="1"/>
</dbReference>
<keyword evidence="4 6" id="KW-0378">Hydrolase</keyword>
<evidence type="ECO:0000259" key="7">
    <source>
        <dbReference type="Pfam" id="PF01850"/>
    </source>
</evidence>
<dbReference type="InParanoid" id="A0A7L4YRH0"/>
<reference evidence="8 9" key="1">
    <citation type="journal article" date="2018" name="Int. J. Syst. Evol. Microbiol.">
        <title>Epidermidibacterium keratini gen. nov., sp. nov., a member of the family Sporichthyaceae, isolated from keratin epidermis.</title>
        <authorList>
            <person name="Lee D.G."/>
            <person name="Trujillo M.E."/>
            <person name="Kang S."/>
            <person name="Nam J.J."/>
            <person name="Kim Y.J."/>
        </authorList>
    </citation>
    <scope>NUCLEOTIDE SEQUENCE [LARGE SCALE GENOMIC DNA]</scope>
    <source>
        <strain evidence="8 9">EPI-7</strain>
    </source>
</reference>
<dbReference type="OrthoDB" id="556169at2"/>
<dbReference type="Gene3D" id="3.40.50.1010">
    <property type="entry name" value="5'-nuclease"/>
    <property type="match status" value="1"/>
</dbReference>
<evidence type="ECO:0000313" key="9">
    <source>
        <dbReference type="Proteomes" id="UP000463857"/>
    </source>
</evidence>
<evidence type="ECO:0000256" key="5">
    <source>
        <dbReference type="ARBA" id="ARBA00022842"/>
    </source>
</evidence>
<dbReference type="InterPro" id="IPR006226">
    <property type="entry name" value="Mtu_PIN"/>
</dbReference>
<evidence type="ECO:0000313" key="8">
    <source>
        <dbReference type="EMBL" id="QHC01720.1"/>
    </source>
</evidence>
<feature type="binding site" evidence="6">
    <location>
        <position position="5"/>
    </location>
    <ligand>
        <name>Mg(2+)</name>
        <dbReference type="ChEBI" id="CHEBI:18420"/>
    </ligand>
</feature>